<proteinExistence type="inferred from homology"/>
<feature type="transmembrane region" description="Helical" evidence="14">
    <location>
        <begin position="241"/>
        <end position="264"/>
    </location>
</feature>
<keyword evidence="5 12" id="KW-0235">DNA replication</keyword>
<evidence type="ECO:0000256" key="3">
    <source>
        <dbReference type="ARBA" id="ARBA00010462"/>
    </source>
</evidence>
<evidence type="ECO:0000256" key="1">
    <source>
        <dbReference type="ARBA" id="ARBA00004123"/>
    </source>
</evidence>
<dbReference type="FunFam" id="3.10.150.10:FF:000008">
    <property type="entry name" value="Proliferating cell nuclear antigen"/>
    <property type="match status" value="1"/>
</dbReference>
<evidence type="ECO:0000256" key="9">
    <source>
        <dbReference type="ARBA" id="ARBA00023242"/>
    </source>
</evidence>
<dbReference type="EMBL" id="CP019475">
    <property type="protein sequence ID" value="UQC80019.1"/>
    <property type="molecule type" value="Genomic_DNA"/>
</dbReference>
<dbReference type="FunFam" id="3.70.10.10:FF:000001">
    <property type="entry name" value="Proliferating cell nuclear antigen"/>
    <property type="match status" value="1"/>
</dbReference>
<dbReference type="InterPro" id="IPR022648">
    <property type="entry name" value="Pr_cel_nuc_antig_N"/>
</dbReference>
<protein>
    <recommendedName>
        <fullName evidence="11">DNA sliding clamp PCNA</fullName>
    </recommendedName>
</protein>
<comment type="function">
    <text evidence="11">This protein is an auxiliary protein of DNA polymerase delta and is involved in the control of eukaryotic DNA replication by increasing the polymerase's processivity during elongation of the leading strand.</text>
</comment>
<keyword evidence="8 14" id="KW-0472">Membrane</keyword>
<comment type="function">
    <text evidence="10">This protein is an auxiliary protein of DNA polymerase delta and is involved in the control of eukaryotic DNA replication by increasing the polymerase's processibility during elongation of the leading strand. Involved in DNA repair.</text>
</comment>
<feature type="domain" description="Proliferating cell nuclear antigen PCNA C-terminal" evidence="16">
    <location>
        <begin position="1016"/>
        <end position="1143"/>
    </location>
</feature>
<comment type="similarity">
    <text evidence="3 12">Belongs to the PCNA family.</text>
</comment>
<evidence type="ECO:0000256" key="10">
    <source>
        <dbReference type="ARBA" id="ARBA00054163"/>
    </source>
</evidence>
<dbReference type="GO" id="GO:0006298">
    <property type="term" value="P:mismatch repair"/>
    <property type="evidence" value="ECO:0007669"/>
    <property type="project" value="TreeGrafter"/>
</dbReference>
<feature type="domain" description="Myosin-binding" evidence="17">
    <location>
        <begin position="257"/>
        <end position="532"/>
    </location>
</feature>
<evidence type="ECO:0000256" key="4">
    <source>
        <dbReference type="ARBA" id="ARBA00022692"/>
    </source>
</evidence>
<organism evidence="18 19">
    <name type="scientific">Colletotrichum lupini</name>
    <dbReference type="NCBI Taxonomy" id="145971"/>
    <lineage>
        <taxon>Eukaryota</taxon>
        <taxon>Fungi</taxon>
        <taxon>Dikarya</taxon>
        <taxon>Ascomycota</taxon>
        <taxon>Pezizomycotina</taxon>
        <taxon>Sordariomycetes</taxon>
        <taxon>Hypocreomycetidae</taxon>
        <taxon>Glomerellales</taxon>
        <taxon>Glomerellaceae</taxon>
        <taxon>Colletotrichum</taxon>
        <taxon>Colletotrichum acutatum species complex</taxon>
    </lineage>
</organism>
<feature type="region of interest" description="Disordered" evidence="13">
    <location>
        <begin position="125"/>
        <end position="157"/>
    </location>
</feature>
<evidence type="ECO:0000256" key="12">
    <source>
        <dbReference type="RuleBase" id="RU003671"/>
    </source>
</evidence>
<evidence type="ECO:0000259" key="16">
    <source>
        <dbReference type="Pfam" id="PF02747"/>
    </source>
</evidence>
<evidence type="ECO:0000256" key="11">
    <source>
        <dbReference type="RuleBase" id="RU000641"/>
    </source>
</evidence>
<accession>A0A9Q8WE42</accession>
<keyword evidence="9 11" id="KW-0539">Nucleus</keyword>
<dbReference type="Gene3D" id="3.10.150.10">
    <property type="entry name" value="DNA Polymerase III, subunit A, domain 2"/>
    <property type="match status" value="2"/>
</dbReference>
<name>A0A9Q8WE42_9PEZI</name>
<dbReference type="FunFam" id="3.10.150.10:FF:000006">
    <property type="entry name" value="Proliferating cell nuclear antigen"/>
    <property type="match status" value="1"/>
</dbReference>
<dbReference type="InterPro" id="IPR046938">
    <property type="entry name" value="DNA_clamp_sf"/>
</dbReference>
<dbReference type="GO" id="GO:0012505">
    <property type="term" value="C:endomembrane system"/>
    <property type="evidence" value="ECO:0007669"/>
    <property type="project" value="UniProtKB-SubCell"/>
</dbReference>
<evidence type="ECO:0000256" key="2">
    <source>
        <dbReference type="ARBA" id="ARBA00004308"/>
    </source>
</evidence>
<evidence type="ECO:0000256" key="6">
    <source>
        <dbReference type="ARBA" id="ARBA00022989"/>
    </source>
</evidence>
<feature type="transmembrane region" description="Helical" evidence="14">
    <location>
        <begin position="276"/>
        <end position="293"/>
    </location>
</feature>
<evidence type="ECO:0000259" key="15">
    <source>
        <dbReference type="Pfam" id="PF00705"/>
    </source>
</evidence>
<keyword evidence="19" id="KW-1185">Reference proteome</keyword>
<dbReference type="InterPro" id="IPR000730">
    <property type="entry name" value="Pr_cel_nuc_antig"/>
</dbReference>
<dbReference type="GO" id="GO:0043626">
    <property type="term" value="C:PCNA complex"/>
    <property type="evidence" value="ECO:0007669"/>
    <property type="project" value="UniProtKB-ARBA"/>
</dbReference>
<dbReference type="PANTHER" id="PTHR11352:SF0">
    <property type="entry name" value="PROLIFERATING CELL NUCLEAR ANTIGEN"/>
    <property type="match status" value="1"/>
</dbReference>
<dbReference type="GO" id="GO:0006273">
    <property type="term" value="P:lagging strand elongation"/>
    <property type="evidence" value="ECO:0007669"/>
    <property type="project" value="UniProtKB-ARBA"/>
</dbReference>
<dbReference type="PROSITE" id="PS01251">
    <property type="entry name" value="PCNA_1"/>
    <property type="match status" value="1"/>
</dbReference>
<keyword evidence="7 12" id="KW-0238">DNA-binding</keyword>
<evidence type="ECO:0000256" key="5">
    <source>
        <dbReference type="ARBA" id="ARBA00022705"/>
    </source>
</evidence>
<dbReference type="Pfam" id="PF02747">
    <property type="entry name" value="PCNA_C"/>
    <property type="match status" value="1"/>
</dbReference>
<dbReference type="Proteomes" id="UP000830671">
    <property type="component" value="Chromosome 3"/>
</dbReference>
<dbReference type="PANTHER" id="PTHR11352">
    <property type="entry name" value="PROLIFERATING CELL NUCLEAR ANTIGEN"/>
    <property type="match status" value="1"/>
</dbReference>
<dbReference type="Pfam" id="PF00705">
    <property type="entry name" value="PCNA_N"/>
    <property type="match status" value="1"/>
</dbReference>
<keyword evidence="6 14" id="KW-1133">Transmembrane helix</keyword>
<dbReference type="PRINTS" id="PR00339">
    <property type="entry name" value="PCNACYCLIN"/>
</dbReference>
<dbReference type="GO" id="GO:0003677">
    <property type="term" value="F:DNA binding"/>
    <property type="evidence" value="ECO:0007669"/>
    <property type="project" value="UniProtKB-KW"/>
</dbReference>
<dbReference type="GeneID" id="73339517"/>
<dbReference type="NCBIfam" id="TIGR00590">
    <property type="entry name" value="pcna"/>
    <property type="match status" value="1"/>
</dbReference>
<evidence type="ECO:0000256" key="14">
    <source>
        <dbReference type="SAM" id="Phobius"/>
    </source>
</evidence>
<dbReference type="Pfam" id="PF12632">
    <property type="entry name" value="Vezatin"/>
    <property type="match status" value="1"/>
</dbReference>
<dbReference type="InterPro" id="IPR022649">
    <property type="entry name" value="Pr_cel_nuc_antig_C"/>
</dbReference>
<dbReference type="HAMAP" id="MF_00317">
    <property type="entry name" value="DNApol_clamp_arch"/>
    <property type="match status" value="1"/>
</dbReference>
<dbReference type="SUPFAM" id="SSF55979">
    <property type="entry name" value="DNA clamp"/>
    <property type="match status" value="2"/>
</dbReference>
<dbReference type="InterPro" id="IPR026859">
    <property type="entry name" value="Myosin-bd"/>
</dbReference>
<evidence type="ECO:0000313" key="19">
    <source>
        <dbReference type="Proteomes" id="UP000830671"/>
    </source>
</evidence>
<dbReference type="PROSITE" id="PS00293">
    <property type="entry name" value="PCNA_2"/>
    <property type="match status" value="1"/>
</dbReference>
<dbReference type="InterPro" id="IPR022659">
    <property type="entry name" value="Pr_cel_nuc_antig_CS"/>
</dbReference>
<dbReference type="AlphaFoldDB" id="A0A9Q8WE42"/>
<evidence type="ECO:0000256" key="7">
    <source>
        <dbReference type="ARBA" id="ARBA00023125"/>
    </source>
</evidence>
<evidence type="ECO:0000256" key="8">
    <source>
        <dbReference type="ARBA" id="ARBA00023136"/>
    </source>
</evidence>
<gene>
    <name evidence="18" type="ORF">CLUP02_05500</name>
</gene>
<dbReference type="GO" id="GO:0006272">
    <property type="term" value="P:leading strand elongation"/>
    <property type="evidence" value="ECO:0007669"/>
    <property type="project" value="TreeGrafter"/>
</dbReference>
<dbReference type="GO" id="GO:0070987">
    <property type="term" value="P:error-free translesion synthesis"/>
    <property type="evidence" value="ECO:0007669"/>
    <property type="project" value="UniProtKB-ARBA"/>
</dbReference>
<dbReference type="KEGG" id="clup:CLUP02_05500"/>
<reference evidence="18" key="1">
    <citation type="journal article" date="2021" name="Mol. Plant Microbe Interact.">
        <title>Complete Genome Sequence of the Plant-Pathogenic Fungus Colletotrichum lupini.</title>
        <authorList>
            <person name="Baroncelli R."/>
            <person name="Pensec F."/>
            <person name="Da Lio D."/>
            <person name="Boufleur T."/>
            <person name="Vicente I."/>
            <person name="Sarrocco S."/>
            <person name="Picot A."/>
            <person name="Baraldi E."/>
            <person name="Sukno S."/>
            <person name="Thon M."/>
            <person name="Le Floch G."/>
        </authorList>
    </citation>
    <scope>NUCLEOTIDE SEQUENCE</scope>
    <source>
        <strain evidence="18">IMI 504893</strain>
    </source>
</reference>
<comment type="subcellular location">
    <subcellularLocation>
        <location evidence="2">Endomembrane system</location>
    </subcellularLocation>
    <subcellularLocation>
        <location evidence="1 11">Nucleus</location>
    </subcellularLocation>
</comment>
<evidence type="ECO:0000256" key="13">
    <source>
        <dbReference type="SAM" id="MobiDB-lite"/>
    </source>
</evidence>
<dbReference type="GO" id="GO:0017022">
    <property type="term" value="F:myosin binding"/>
    <property type="evidence" value="ECO:0007669"/>
    <property type="project" value="InterPro"/>
</dbReference>
<evidence type="ECO:0000313" key="18">
    <source>
        <dbReference type="EMBL" id="UQC80019.1"/>
    </source>
</evidence>
<dbReference type="GO" id="GO:0006275">
    <property type="term" value="P:regulation of DNA replication"/>
    <property type="evidence" value="ECO:0007669"/>
    <property type="project" value="InterPro"/>
</dbReference>
<feature type="domain" description="Proliferating cell nuclear antigen PCNA N-terminal" evidence="15">
    <location>
        <begin position="890"/>
        <end position="1012"/>
    </location>
</feature>
<dbReference type="GO" id="GO:0030337">
    <property type="term" value="F:DNA polymerase processivity factor activity"/>
    <property type="evidence" value="ECO:0007669"/>
    <property type="project" value="InterPro"/>
</dbReference>
<keyword evidence="4 14" id="KW-0812">Transmembrane</keyword>
<evidence type="ECO:0000259" key="17">
    <source>
        <dbReference type="Pfam" id="PF12632"/>
    </source>
</evidence>
<dbReference type="RefSeq" id="XP_049141650.1">
    <property type="nucleotide sequence ID" value="XM_049284507.1"/>
</dbReference>
<sequence>MIPYLIPRRKVGDRFTSHVGLGSAPHILGAQNLTATPLERSVSWGRSYATTPPRFRLCTPSTLIGYRGPVSFPIRERAGHSRVGALSELSLPPCGQRDDLGRQMAMEPVVFDQSPLAEYLRDEGEEEQAGWAHDDPTYDVSPPSSPEFAPTGRPMVRSRFRNNPLRVDIPTKAASDKSYRLSYSTAVASRIDRADNSKFLEQFRYTIIASQLLSGHSILSQNHASSRSADMAIDGNPADKLLDSTSAVVVVLGALALVVSINWLAGTGPLSKRRTFVILLVFVIAAGIAHVFMRRQWLRYRRLQALSEVTAFVSNSQEFDSATGAAIALVQEVELVSRGYRLSAPLPPISRIEDRSQTRKCVRLRRALRACFADVIPAYDQTVAVVKGFSEQLDLEKYYDIYDISDFDMSDAQQGFKEDEFEDTESLRTLKILAARFHTIRKMFLCALLALDASGESDDLLKWTTTVEAVRTLNTVTQRAFDNLKRLLSDEESFPPPPTPKMPLTPGRERWRSQLRKLNSLSSGIRGLQAKLTLLREESDRSLNESDDISELGSNLMSQYESIGADLKILMQAWEEGKAALALGIDRNEKRLSSMSTLLSPTSSLSGLTTVDEGGGAAEALKALNGESPSSLDFSSTGEPDTEEIFEAVAKPFRPRSLLTRDERIVKMREDREKREIAKEKADANRGMLKELEMVINLRPRPRTGTNPSRIDAYRRGFQGIRMGGIDRFQLTHLYCIMALMPSMTSGLQQLQCFVPFSLLISNGCHPELEQRSPVVREKKGGATIQGLGASTYTPGEVNGARAIRQRSKTERTLAGVPPTTTRDRVCPLKCFPRQDLPPFINPSTTDLTISTFTTAHHHLCAFPSASLIPEDTPLLLFFSQTYNQPVRQMLEARLDQADILKKVVDAIKDLVQDCNFDCNDSGIMLQAMDNSHVALVSMALKAEAFCPFRCDRNIALGVNLGSLTKVLRAAQGDDILTLKAEDAPDSLNILFESSANDRISEYDLKLMDIDQEHLGIPETDYASTITMPSSEFRRICADLIAMSESVTIDASKDGVKFAASGDIGNGSVTLRSHTNVDKPENNVEIELSEPVSLTFSLKYLVNFCKAAAISKQVKICLSNEVPLLVEYALSGSSYLRFYLAPKIGDEE</sequence>
<dbReference type="CDD" id="cd00577">
    <property type="entry name" value="PCNA"/>
    <property type="match status" value="1"/>
</dbReference>